<comment type="caution">
    <text evidence="2">The sequence shown here is derived from an EMBL/GenBank/DDBJ whole genome shotgun (WGS) entry which is preliminary data.</text>
</comment>
<proteinExistence type="predicted"/>
<name>A0A9J6CVS5_RHIMP</name>
<evidence type="ECO:0000256" key="1">
    <source>
        <dbReference type="SAM" id="MobiDB-lite"/>
    </source>
</evidence>
<evidence type="ECO:0008006" key="4">
    <source>
        <dbReference type="Google" id="ProtNLM"/>
    </source>
</evidence>
<dbReference type="Gene3D" id="3.80.10.10">
    <property type="entry name" value="Ribonuclease Inhibitor"/>
    <property type="match status" value="1"/>
</dbReference>
<dbReference type="AlphaFoldDB" id="A0A9J6CVS5"/>
<dbReference type="InterPro" id="IPR032675">
    <property type="entry name" value="LRR_dom_sf"/>
</dbReference>
<dbReference type="PANTHER" id="PTHR47679">
    <property type="entry name" value="PROTEIN TORNADO 1"/>
    <property type="match status" value="1"/>
</dbReference>
<dbReference type="PANTHER" id="PTHR47679:SF1">
    <property type="entry name" value="PROTEIN TORNADO 1"/>
    <property type="match status" value="1"/>
</dbReference>
<organism evidence="2 3">
    <name type="scientific">Rhipicephalus microplus</name>
    <name type="common">Cattle tick</name>
    <name type="synonym">Boophilus microplus</name>
    <dbReference type="NCBI Taxonomy" id="6941"/>
    <lineage>
        <taxon>Eukaryota</taxon>
        <taxon>Metazoa</taxon>
        <taxon>Ecdysozoa</taxon>
        <taxon>Arthropoda</taxon>
        <taxon>Chelicerata</taxon>
        <taxon>Arachnida</taxon>
        <taxon>Acari</taxon>
        <taxon>Parasitiformes</taxon>
        <taxon>Ixodida</taxon>
        <taxon>Ixodoidea</taxon>
        <taxon>Ixodidae</taxon>
        <taxon>Rhipicephalinae</taxon>
        <taxon>Rhipicephalus</taxon>
        <taxon>Boophilus</taxon>
    </lineage>
</organism>
<feature type="region of interest" description="Disordered" evidence="1">
    <location>
        <begin position="1"/>
        <end position="20"/>
    </location>
</feature>
<feature type="compositionally biased region" description="Basic and acidic residues" evidence="1">
    <location>
        <begin position="1"/>
        <end position="11"/>
    </location>
</feature>
<dbReference type="EMBL" id="JABSTU010005884">
    <property type="protein sequence ID" value="KAH7938631.1"/>
    <property type="molecule type" value="Genomic_DNA"/>
</dbReference>
<gene>
    <name evidence="2" type="ORF">HPB51_028852</name>
</gene>
<reference evidence="2" key="2">
    <citation type="submission" date="2021-09" db="EMBL/GenBank/DDBJ databases">
        <authorList>
            <person name="Jia N."/>
            <person name="Wang J."/>
            <person name="Shi W."/>
            <person name="Du L."/>
            <person name="Sun Y."/>
            <person name="Zhan W."/>
            <person name="Jiang J."/>
            <person name="Wang Q."/>
            <person name="Zhang B."/>
            <person name="Ji P."/>
            <person name="Sakyi L.B."/>
            <person name="Cui X."/>
            <person name="Yuan T."/>
            <person name="Jiang B."/>
            <person name="Yang W."/>
            <person name="Lam T.T.-Y."/>
            <person name="Chang Q."/>
            <person name="Ding S."/>
            <person name="Wang X."/>
            <person name="Zhu J."/>
            <person name="Ruan X."/>
            <person name="Zhao L."/>
            <person name="Wei J."/>
            <person name="Que T."/>
            <person name="Du C."/>
            <person name="Cheng J."/>
            <person name="Dai P."/>
            <person name="Han X."/>
            <person name="Huang E."/>
            <person name="Gao Y."/>
            <person name="Liu J."/>
            <person name="Shao H."/>
            <person name="Ye R."/>
            <person name="Li L."/>
            <person name="Wei W."/>
            <person name="Wang X."/>
            <person name="Wang C."/>
            <person name="Huo Q."/>
            <person name="Li W."/>
            <person name="Guo W."/>
            <person name="Chen H."/>
            <person name="Chen S."/>
            <person name="Zhou L."/>
            <person name="Zhou L."/>
            <person name="Ni X."/>
            <person name="Tian J."/>
            <person name="Zhou Y."/>
            <person name="Sheng Y."/>
            <person name="Liu T."/>
            <person name="Pan Y."/>
            <person name="Xia L."/>
            <person name="Li J."/>
            <person name="Zhao F."/>
            <person name="Cao W."/>
        </authorList>
    </citation>
    <scope>NUCLEOTIDE SEQUENCE</scope>
    <source>
        <strain evidence="2">Rmic-2018</strain>
        <tissue evidence="2">Larvae</tissue>
    </source>
</reference>
<keyword evidence="3" id="KW-1185">Reference proteome</keyword>
<sequence>MDRIHPEREQDASLSALEKSGDASAAVNSADVDRYRPVCTSSNDQVCQINNCLPYCNKLLFDINLELREQRGGLLSLASIHEELVPFAVPEPHRAIPFLRWLLKTHVCITALEIWDSPGKPHGQTVLQELPENSRIKTLTLHLFEEDCSAQGHVTKHLPRLRSLEVLSFSGMCACAEATNDISTLLRSTKCLTSLVIQSSFGFSQPPKTLIDALATNSTLKWVDLATYWNTAKPPGPLGKYVKSNGFLPSLTVSGHNVDCETLLLDKVLVRNDTLSTLRVLDVCGGERTVHFITSILTECSTLRELYVGWAGNAYAKISEVTLTRFADALALNRTLEKLALPYCLWHPNNWIAFFTQLPRNKYLKKLEVIHRLTRDYQTFPPVLEALALTKPSAHVSFGHYVHGLGVNLLRFGVFTGIHLGRDESVQIDGLRELTTFDNVTFISLDVFEAGELLFSALAKYIRETTALRKLRLMVTSPLEPETTATSPCWELFFESMSANTSISDFDIFINGDFCYTDWLAHTIGHSRYISRVSYLENPALGDATELVSLLSETVDDNYALLEVNLHAAKVSVDVKWCLFTIRETTRRNCGLVERAAAFNQTPPLDRYTASALERVARSPALVRELAQKTAVAAAEVATTLRRRLGSVEGLHDFMKLTGVVKKRVTCAPPAEGCGTQLPDLGDDCWRLVRQYLSFDDVKSFTFTSMCS</sequence>
<dbReference type="SUPFAM" id="SSF52047">
    <property type="entry name" value="RNI-like"/>
    <property type="match status" value="1"/>
</dbReference>
<evidence type="ECO:0000313" key="3">
    <source>
        <dbReference type="Proteomes" id="UP000821866"/>
    </source>
</evidence>
<reference evidence="2" key="1">
    <citation type="journal article" date="2020" name="Cell">
        <title>Large-Scale Comparative Analyses of Tick Genomes Elucidate Their Genetic Diversity and Vector Capacities.</title>
        <authorList>
            <consortium name="Tick Genome and Microbiome Consortium (TIGMIC)"/>
            <person name="Jia N."/>
            <person name="Wang J."/>
            <person name="Shi W."/>
            <person name="Du L."/>
            <person name="Sun Y."/>
            <person name="Zhan W."/>
            <person name="Jiang J.F."/>
            <person name="Wang Q."/>
            <person name="Zhang B."/>
            <person name="Ji P."/>
            <person name="Bell-Sakyi L."/>
            <person name="Cui X.M."/>
            <person name="Yuan T.T."/>
            <person name="Jiang B.G."/>
            <person name="Yang W.F."/>
            <person name="Lam T.T."/>
            <person name="Chang Q.C."/>
            <person name="Ding S.J."/>
            <person name="Wang X.J."/>
            <person name="Zhu J.G."/>
            <person name="Ruan X.D."/>
            <person name="Zhao L."/>
            <person name="Wei J.T."/>
            <person name="Ye R.Z."/>
            <person name="Que T.C."/>
            <person name="Du C.H."/>
            <person name="Zhou Y.H."/>
            <person name="Cheng J.X."/>
            <person name="Dai P.F."/>
            <person name="Guo W.B."/>
            <person name="Han X.H."/>
            <person name="Huang E.J."/>
            <person name="Li L.F."/>
            <person name="Wei W."/>
            <person name="Gao Y.C."/>
            <person name="Liu J.Z."/>
            <person name="Shao H.Z."/>
            <person name="Wang X."/>
            <person name="Wang C.C."/>
            <person name="Yang T.C."/>
            <person name="Huo Q.B."/>
            <person name="Li W."/>
            <person name="Chen H.Y."/>
            <person name="Chen S.E."/>
            <person name="Zhou L.G."/>
            <person name="Ni X.B."/>
            <person name="Tian J.H."/>
            <person name="Sheng Y."/>
            <person name="Liu T."/>
            <person name="Pan Y.S."/>
            <person name="Xia L.Y."/>
            <person name="Li J."/>
            <person name="Zhao F."/>
            <person name="Cao W.C."/>
        </authorList>
    </citation>
    <scope>NUCLEOTIDE SEQUENCE</scope>
    <source>
        <strain evidence="2">Rmic-2018</strain>
    </source>
</reference>
<accession>A0A9J6CVS5</accession>
<evidence type="ECO:0000313" key="2">
    <source>
        <dbReference type="EMBL" id="KAH7938631.1"/>
    </source>
</evidence>
<dbReference type="Proteomes" id="UP000821866">
    <property type="component" value="Unassembled WGS sequence"/>
</dbReference>
<dbReference type="VEuPathDB" id="VectorBase:LOC119162424"/>
<protein>
    <recommendedName>
        <fullName evidence="4">Nlr family card domain protein</fullName>
    </recommendedName>
</protein>